<organism evidence="2 3">
    <name type="scientific">Flavobacterium aquariorum</name>
    <dbReference type="NCBI Taxonomy" id="2217670"/>
    <lineage>
        <taxon>Bacteria</taxon>
        <taxon>Pseudomonadati</taxon>
        <taxon>Bacteroidota</taxon>
        <taxon>Flavobacteriia</taxon>
        <taxon>Flavobacteriales</taxon>
        <taxon>Flavobacteriaceae</taxon>
        <taxon>Flavobacterium</taxon>
    </lineage>
</organism>
<protein>
    <submittedName>
        <fullName evidence="2">Uncharacterized protein</fullName>
    </submittedName>
</protein>
<comment type="caution">
    <text evidence="2">The sequence shown here is derived from an EMBL/GenBank/DDBJ whole genome shotgun (WGS) entry which is preliminary data.</text>
</comment>
<evidence type="ECO:0000256" key="1">
    <source>
        <dbReference type="SAM" id="Coils"/>
    </source>
</evidence>
<keyword evidence="3" id="KW-1185">Reference proteome</keyword>
<dbReference type="Proteomes" id="UP000249177">
    <property type="component" value="Unassembled WGS sequence"/>
</dbReference>
<proteinExistence type="predicted"/>
<dbReference type="EMBL" id="QKXH01000003">
    <property type="protein sequence ID" value="PZX94048.1"/>
    <property type="molecule type" value="Genomic_DNA"/>
</dbReference>
<dbReference type="RefSeq" id="WP_111409085.1">
    <property type="nucleotide sequence ID" value="NZ_QKXH01000003.1"/>
</dbReference>
<evidence type="ECO:0000313" key="3">
    <source>
        <dbReference type="Proteomes" id="UP000249177"/>
    </source>
</evidence>
<reference evidence="2 3" key="1">
    <citation type="submission" date="2018-06" db="EMBL/GenBank/DDBJ databases">
        <title>Flavobacterium sp IMCC34762, genome.</title>
        <authorList>
            <person name="Joung Y."/>
            <person name="Cho J."/>
            <person name="Song J."/>
        </authorList>
    </citation>
    <scope>NUCLEOTIDE SEQUENCE [LARGE SCALE GENOMIC DNA]</scope>
    <source>
        <strain evidence="2 3">IMCC34762</strain>
    </source>
</reference>
<name>A0A2W7TVJ0_9FLAO</name>
<evidence type="ECO:0000313" key="2">
    <source>
        <dbReference type="EMBL" id="PZX94048.1"/>
    </source>
</evidence>
<feature type="coiled-coil region" evidence="1">
    <location>
        <begin position="159"/>
        <end position="188"/>
    </location>
</feature>
<sequence>MEKQAKVTVKGTGQLNGSKTINKTVTMDASMAKHFTGGSRYDVIEDFVRTHYPGMKFNPKNFSANVIYNVSSNDNTSNKGSFLGRIFGSNNDEEEEIEERVTKPKVEKTKLTEEQKELLRFRDEEDKRQAKLKDEEYQRANKIKEDEFNRQHKLNLDELNKIEQQRINKETERNLLKSNNELSRIEKINSLIDFHNLNSAQEIETHLENLLISISGFSLSKEHKNENFYNDKMINKYKICLEKLKVVSQNPERLKYFIKEYKKIRNKRVLGKIIGFIKSLDASNQQ</sequence>
<keyword evidence="1" id="KW-0175">Coiled coil</keyword>
<dbReference type="OrthoDB" id="1376979at2"/>
<gene>
    <name evidence="2" type="ORF">DOS84_05310</name>
</gene>
<dbReference type="AlphaFoldDB" id="A0A2W7TVJ0"/>
<accession>A0A2W7TVJ0</accession>